<name>A0A0F4M6I8_9LACO</name>
<reference evidence="1" key="1">
    <citation type="submission" date="2021-09" db="EMBL/GenBank/DDBJ databases">
        <title>Lactobacillus species from Apis mellifera, Switzerland.</title>
        <authorList>
            <person name="Pfister J."/>
            <person name="Brown A."/>
            <person name="Neumann P."/>
            <person name="Collaud A."/>
            <person name="Retschnig G."/>
            <person name="Perreten V."/>
        </authorList>
    </citation>
    <scope>NUCLEOTIDE SEQUENCE</scope>
    <source>
        <strain evidence="1">IBH002</strain>
    </source>
</reference>
<dbReference type="EMBL" id="CP084389">
    <property type="protein sequence ID" value="UZX29913.1"/>
    <property type="molecule type" value="Genomic_DNA"/>
</dbReference>
<evidence type="ECO:0000313" key="2">
    <source>
        <dbReference type="Proteomes" id="UP001164557"/>
    </source>
</evidence>
<dbReference type="AlphaFoldDB" id="A0A0F4M6I8"/>
<evidence type="ECO:0000313" key="1">
    <source>
        <dbReference type="EMBL" id="UZX29913.1"/>
    </source>
</evidence>
<accession>A0A0F4M6I8</accession>
<organism evidence="1 2">
    <name type="scientific">Lactobacillus helsingborgensis</name>
    <dbReference type="NCBI Taxonomy" id="1218494"/>
    <lineage>
        <taxon>Bacteria</taxon>
        <taxon>Bacillati</taxon>
        <taxon>Bacillota</taxon>
        <taxon>Bacilli</taxon>
        <taxon>Lactobacillales</taxon>
        <taxon>Lactobacillaceae</taxon>
        <taxon>Lactobacillus</taxon>
    </lineage>
</organism>
<dbReference type="Proteomes" id="UP001164557">
    <property type="component" value="Chromosome"/>
</dbReference>
<proteinExistence type="predicted"/>
<keyword evidence="2" id="KW-1185">Reference proteome</keyword>
<gene>
    <name evidence="1" type="ORF">LDX53_01355</name>
</gene>
<dbReference type="RefSeq" id="WP_038521061.1">
    <property type="nucleotide sequence ID" value="NZ_BPOZ01000005.1"/>
</dbReference>
<dbReference type="KEGG" id="lhs:DLD54_01335"/>
<dbReference type="OrthoDB" id="2142680at2"/>
<protein>
    <submittedName>
        <fullName evidence="1">DUF202 domain-containing protein</fullName>
    </submittedName>
</protein>
<sequence length="98" mass="11280">MDLKKITAGYQNEVNYQKKMLQNLQYWLQTLLAIAAIGLVLCYYFYGKTTWLFIVGVILLVFGVLGGAIVAYGRHRGKQNVKLIISDYEKKVNYLKNK</sequence>